<feature type="compositionally biased region" description="Basic and acidic residues" evidence="1">
    <location>
        <begin position="87"/>
        <end position="103"/>
    </location>
</feature>
<proteinExistence type="predicted"/>
<gene>
    <name evidence="3" type="ORF">SNE40_007373</name>
</gene>
<evidence type="ECO:0000313" key="3">
    <source>
        <dbReference type="EMBL" id="KAK6185052.1"/>
    </source>
</evidence>
<evidence type="ECO:0000256" key="1">
    <source>
        <dbReference type="SAM" id="MobiDB-lite"/>
    </source>
</evidence>
<keyword evidence="2" id="KW-0732">Signal</keyword>
<reference evidence="3 4" key="1">
    <citation type="submission" date="2024-01" db="EMBL/GenBank/DDBJ databases">
        <title>The genome of the rayed Mediterranean limpet Patella caerulea (Linnaeus, 1758).</title>
        <authorList>
            <person name="Anh-Thu Weber A."/>
            <person name="Halstead-Nussloch G."/>
        </authorList>
    </citation>
    <scope>NUCLEOTIDE SEQUENCE [LARGE SCALE GENOMIC DNA]</scope>
    <source>
        <strain evidence="3">AATW-2023a</strain>
        <tissue evidence="3">Whole specimen</tissue>
    </source>
</reference>
<evidence type="ECO:0000313" key="4">
    <source>
        <dbReference type="Proteomes" id="UP001347796"/>
    </source>
</evidence>
<keyword evidence="4" id="KW-1185">Reference proteome</keyword>
<evidence type="ECO:0000256" key="2">
    <source>
        <dbReference type="SAM" id="SignalP"/>
    </source>
</evidence>
<comment type="caution">
    <text evidence="3">The sequence shown here is derived from an EMBL/GenBank/DDBJ whole genome shotgun (WGS) entry which is preliminary data.</text>
</comment>
<accession>A0AAN8PTL2</accession>
<organism evidence="3 4">
    <name type="scientific">Patella caerulea</name>
    <name type="common">Rayed Mediterranean limpet</name>
    <dbReference type="NCBI Taxonomy" id="87958"/>
    <lineage>
        <taxon>Eukaryota</taxon>
        <taxon>Metazoa</taxon>
        <taxon>Spiralia</taxon>
        <taxon>Lophotrochozoa</taxon>
        <taxon>Mollusca</taxon>
        <taxon>Gastropoda</taxon>
        <taxon>Patellogastropoda</taxon>
        <taxon>Patelloidea</taxon>
        <taxon>Patellidae</taxon>
        <taxon>Patella</taxon>
    </lineage>
</organism>
<feature type="region of interest" description="Disordered" evidence="1">
    <location>
        <begin position="73"/>
        <end position="109"/>
    </location>
</feature>
<feature type="signal peptide" evidence="2">
    <location>
        <begin position="1"/>
        <end position="24"/>
    </location>
</feature>
<sequence length="109" mass="12716">MKVVMIKIVMVVVLFALNIKVSESTTHDLITEERPSLFLSYLCLQSEHFKDFCLNDMESKSNGPVQNLLRNLKAQRQQKSRQSSNDDFVKLETPTKRRTEKESGFYSNW</sequence>
<name>A0AAN8PTL2_PATCE</name>
<protein>
    <submittedName>
        <fullName evidence="3">Uncharacterized protein</fullName>
    </submittedName>
</protein>
<dbReference type="Proteomes" id="UP001347796">
    <property type="component" value="Unassembled WGS sequence"/>
</dbReference>
<dbReference type="AlphaFoldDB" id="A0AAN8PTL2"/>
<dbReference type="EMBL" id="JAZGQO010000006">
    <property type="protein sequence ID" value="KAK6185052.1"/>
    <property type="molecule type" value="Genomic_DNA"/>
</dbReference>
<feature type="chain" id="PRO_5043040788" evidence="2">
    <location>
        <begin position="25"/>
        <end position="109"/>
    </location>
</feature>